<evidence type="ECO:0000256" key="3">
    <source>
        <dbReference type="SAM" id="Phobius"/>
    </source>
</evidence>
<dbReference type="GO" id="GO:0000981">
    <property type="term" value="F:DNA-binding transcription factor activity, RNA polymerase II-specific"/>
    <property type="evidence" value="ECO:0007669"/>
    <property type="project" value="InterPro"/>
</dbReference>
<reference evidence="5 6" key="1">
    <citation type="journal article" date="2018" name="PLoS Pathog.">
        <title>Evolution of structural diversity of trichothecenes, a family of toxins produced by plant pathogenic and entomopathogenic fungi.</title>
        <authorList>
            <person name="Proctor R.H."/>
            <person name="McCormick S.P."/>
            <person name="Kim H.S."/>
            <person name="Cardoza R.E."/>
            <person name="Stanley A.M."/>
            <person name="Lindo L."/>
            <person name="Kelly A."/>
            <person name="Brown D.W."/>
            <person name="Lee T."/>
            <person name="Vaughan M.M."/>
            <person name="Alexander N.J."/>
            <person name="Busman M."/>
            <person name="Gutierrez S."/>
        </authorList>
    </citation>
    <scope>NUCLEOTIDE SEQUENCE [LARGE SCALE GENOMIC DNA]</scope>
    <source>
        <strain evidence="5 6">IBT 40837</strain>
    </source>
</reference>
<dbReference type="Gene3D" id="4.10.240.10">
    <property type="entry name" value="Zn(2)-C6 fungal-type DNA-binding domain"/>
    <property type="match status" value="1"/>
</dbReference>
<gene>
    <name evidence="5" type="ORF">TARUN_2014</name>
</gene>
<feature type="transmembrane region" description="Helical" evidence="3">
    <location>
        <begin position="220"/>
        <end position="242"/>
    </location>
</feature>
<dbReference type="STRING" id="490622.A0A395NVZ5"/>
<dbReference type="GO" id="GO:0008270">
    <property type="term" value="F:zinc ion binding"/>
    <property type="evidence" value="ECO:0007669"/>
    <property type="project" value="InterPro"/>
</dbReference>
<evidence type="ECO:0000313" key="6">
    <source>
        <dbReference type="Proteomes" id="UP000266272"/>
    </source>
</evidence>
<evidence type="ECO:0000256" key="1">
    <source>
        <dbReference type="ARBA" id="ARBA00023242"/>
    </source>
</evidence>
<sequence length="611" mass="69574">MAERRRRRTGCLTCRARHVKCDERKPECERCEAGNIECAGYLPKKRVEVRDSQRRGHRRGTSSTVSNIAAVSPQSLSPETSSLLSLGDTVSYSHQLFRNDGLPLVGLPSNPRPAQRPLAGAREVLAYHQFLFRTLPILFPAEHLWFWRDFLCEEAWGIEYLFMMLSSLGSMHRAILMMSMPGENDQDRGLDTKVIAIQSYTFTLQELSRCFEDAKKMQDILIATLILMAYFENLSWMLFMALPLQNKIRSTRRALTISDETPGTSSSLRQNLLNLLAESGLEDLIWNLVPRYSKSMALTKIHWLQQKLRTWRNANKSILLPLASDGPDLDELSLQVHPFTIPPLLYRTTTSYDASAALCSFLLGRTCWLLSILKGGENSERYKRLAYLHFYETMQFAATEGAYKATLPNTTAQGPIPLPCEDLGNGILPMLYVVGQCSPQPSWLLWIVQFMKHVGRQGLYNGVAYAASLETWHSFEINNSLLPDDMLEQYPSPALRTISVLIPDANGSDIITYYAKPAGIDGLLMSNDGLMYYLLGHVHLSRRPTDGHIEQNMHVYHQQGLRMELFTPDWLQSRVICLDWRQRSLQVEFDLDRILRDHITGGQLLLPLKFD</sequence>
<dbReference type="OrthoDB" id="5130013at2759"/>
<dbReference type="PANTHER" id="PTHR37534">
    <property type="entry name" value="TRANSCRIPTIONAL ACTIVATOR PROTEIN UGA3"/>
    <property type="match status" value="1"/>
</dbReference>
<dbReference type="EMBL" id="PXOA01000120">
    <property type="protein sequence ID" value="RFU80204.1"/>
    <property type="molecule type" value="Genomic_DNA"/>
</dbReference>
<dbReference type="AlphaFoldDB" id="A0A395NVZ5"/>
<keyword evidence="3" id="KW-0472">Membrane</keyword>
<keyword evidence="6" id="KW-1185">Reference proteome</keyword>
<dbReference type="PROSITE" id="PS00463">
    <property type="entry name" value="ZN2_CY6_FUNGAL_1"/>
    <property type="match status" value="1"/>
</dbReference>
<evidence type="ECO:0000313" key="5">
    <source>
        <dbReference type="EMBL" id="RFU80204.1"/>
    </source>
</evidence>
<evidence type="ECO:0000256" key="2">
    <source>
        <dbReference type="SAM" id="MobiDB-lite"/>
    </source>
</evidence>
<name>A0A395NVZ5_TRIAR</name>
<keyword evidence="3" id="KW-1133">Transmembrane helix</keyword>
<dbReference type="PROSITE" id="PS50048">
    <property type="entry name" value="ZN2_CY6_FUNGAL_2"/>
    <property type="match status" value="1"/>
</dbReference>
<accession>A0A395NVZ5</accession>
<keyword evidence="3" id="KW-0812">Transmembrane</keyword>
<proteinExistence type="predicted"/>
<dbReference type="SMART" id="SM00066">
    <property type="entry name" value="GAL4"/>
    <property type="match status" value="1"/>
</dbReference>
<dbReference type="InterPro" id="IPR036864">
    <property type="entry name" value="Zn2-C6_fun-type_DNA-bd_sf"/>
</dbReference>
<dbReference type="SUPFAM" id="SSF57701">
    <property type="entry name" value="Zn2/Cys6 DNA-binding domain"/>
    <property type="match status" value="1"/>
</dbReference>
<evidence type="ECO:0000259" key="4">
    <source>
        <dbReference type="PROSITE" id="PS50048"/>
    </source>
</evidence>
<feature type="domain" description="Zn(2)-C6 fungal-type" evidence="4">
    <location>
        <begin position="10"/>
        <end position="38"/>
    </location>
</feature>
<comment type="caution">
    <text evidence="5">The sequence shown here is derived from an EMBL/GenBank/DDBJ whole genome shotgun (WGS) entry which is preliminary data.</text>
</comment>
<dbReference type="InterPro" id="IPR001138">
    <property type="entry name" value="Zn2Cys6_DnaBD"/>
</dbReference>
<keyword evidence="1" id="KW-0539">Nucleus</keyword>
<protein>
    <recommendedName>
        <fullName evidence="4">Zn(2)-C6 fungal-type domain-containing protein</fullName>
    </recommendedName>
</protein>
<organism evidence="5 6">
    <name type="scientific">Trichoderma arundinaceum</name>
    <dbReference type="NCBI Taxonomy" id="490622"/>
    <lineage>
        <taxon>Eukaryota</taxon>
        <taxon>Fungi</taxon>
        <taxon>Dikarya</taxon>
        <taxon>Ascomycota</taxon>
        <taxon>Pezizomycotina</taxon>
        <taxon>Sordariomycetes</taxon>
        <taxon>Hypocreomycetidae</taxon>
        <taxon>Hypocreales</taxon>
        <taxon>Hypocreaceae</taxon>
        <taxon>Trichoderma</taxon>
    </lineage>
</organism>
<dbReference type="CDD" id="cd00067">
    <property type="entry name" value="GAL4"/>
    <property type="match status" value="1"/>
</dbReference>
<feature type="region of interest" description="Disordered" evidence="2">
    <location>
        <begin position="49"/>
        <end position="73"/>
    </location>
</feature>
<dbReference type="PANTHER" id="PTHR37534:SF20">
    <property type="entry name" value="PRO1A C6 ZINK-FINGER PROTEIN"/>
    <property type="match status" value="1"/>
</dbReference>
<dbReference type="Proteomes" id="UP000266272">
    <property type="component" value="Unassembled WGS sequence"/>
</dbReference>
<dbReference type="Pfam" id="PF00172">
    <property type="entry name" value="Zn_clus"/>
    <property type="match status" value="1"/>
</dbReference>